<organism evidence="1 2">
    <name type="scientific">Actinocrispum wychmicini</name>
    <dbReference type="NCBI Taxonomy" id="1213861"/>
    <lineage>
        <taxon>Bacteria</taxon>
        <taxon>Bacillati</taxon>
        <taxon>Actinomycetota</taxon>
        <taxon>Actinomycetes</taxon>
        <taxon>Pseudonocardiales</taxon>
        <taxon>Pseudonocardiaceae</taxon>
        <taxon>Actinocrispum</taxon>
    </lineage>
</organism>
<proteinExistence type="predicted"/>
<dbReference type="AlphaFoldDB" id="A0A4R2IH32"/>
<dbReference type="Proteomes" id="UP000295680">
    <property type="component" value="Unassembled WGS sequence"/>
</dbReference>
<gene>
    <name evidence="1" type="ORF">EV192_12820</name>
</gene>
<sequence length="73" mass="8632">MSKRARGARRLASLLTTESGTYVRIYYDRQIRRYRVVWAKGPEVAQMFTYARDFRSEVPDVDISTLLWDRASK</sequence>
<comment type="caution">
    <text evidence="1">The sequence shown here is derived from an EMBL/GenBank/DDBJ whole genome shotgun (WGS) entry which is preliminary data.</text>
</comment>
<accession>A0A4R2IH32</accession>
<dbReference type="RefSeq" id="WP_132126527.1">
    <property type="nucleotide sequence ID" value="NZ_SLWS01000028.1"/>
</dbReference>
<protein>
    <submittedName>
        <fullName evidence="1">Uncharacterized protein</fullName>
    </submittedName>
</protein>
<evidence type="ECO:0000313" key="2">
    <source>
        <dbReference type="Proteomes" id="UP000295680"/>
    </source>
</evidence>
<evidence type="ECO:0000313" key="1">
    <source>
        <dbReference type="EMBL" id="TCO43757.1"/>
    </source>
</evidence>
<dbReference type="EMBL" id="SLWS01000028">
    <property type="protein sequence ID" value="TCO43757.1"/>
    <property type="molecule type" value="Genomic_DNA"/>
</dbReference>
<reference evidence="1 2" key="1">
    <citation type="submission" date="2019-03" db="EMBL/GenBank/DDBJ databases">
        <title>Genomic Encyclopedia of Type Strains, Phase IV (KMG-IV): sequencing the most valuable type-strain genomes for metagenomic binning, comparative biology and taxonomic classification.</title>
        <authorList>
            <person name="Goeker M."/>
        </authorList>
    </citation>
    <scope>NUCLEOTIDE SEQUENCE [LARGE SCALE GENOMIC DNA]</scope>
    <source>
        <strain evidence="1 2">DSM 45934</strain>
    </source>
</reference>
<dbReference type="OrthoDB" id="3696168at2"/>
<name>A0A4R2IH32_9PSEU</name>
<keyword evidence="2" id="KW-1185">Reference proteome</keyword>